<feature type="domain" description="ZZ-type" evidence="14">
    <location>
        <begin position="14"/>
        <end position="62"/>
    </location>
</feature>
<feature type="region of interest" description="Disordered" evidence="13">
    <location>
        <begin position="53"/>
        <end position="72"/>
    </location>
</feature>
<dbReference type="SMART" id="SM00291">
    <property type="entry name" value="ZnF_ZZ"/>
    <property type="match status" value="1"/>
</dbReference>
<keyword evidence="9" id="KW-0804">Transcription</keyword>
<dbReference type="Pfam" id="PF00569">
    <property type="entry name" value="ZZ"/>
    <property type="match status" value="1"/>
</dbReference>
<dbReference type="EC" id="2.3.1.48" evidence="2"/>
<keyword evidence="8" id="KW-0805">Transcription regulation</keyword>
<evidence type="ECO:0000256" key="12">
    <source>
        <dbReference type="PROSITE-ProRule" id="PRU00228"/>
    </source>
</evidence>
<evidence type="ECO:0000256" key="2">
    <source>
        <dbReference type="ARBA" id="ARBA00013184"/>
    </source>
</evidence>
<accession>A0A8S3A7R1</accession>
<dbReference type="InterPro" id="IPR000433">
    <property type="entry name" value="Znf_ZZ"/>
</dbReference>
<proteinExistence type="predicted"/>
<evidence type="ECO:0000256" key="3">
    <source>
        <dbReference type="ARBA" id="ARBA00022679"/>
    </source>
</evidence>
<dbReference type="InterPro" id="IPR013178">
    <property type="entry name" value="Histone_AcTrfase_Rtt109/CBP"/>
</dbReference>
<name>A0A8S3A7R1_9BILA</name>
<dbReference type="Gene3D" id="3.30.60.90">
    <property type="match status" value="1"/>
</dbReference>
<dbReference type="GO" id="GO:0005667">
    <property type="term" value="C:transcription regulator complex"/>
    <property type="evidence" value="ECO:0007669"/>
    <property type="project" value="TreeGrafter"/>
</dbReference>
<dbReference type="GO" id="GO:0000123">
    <property type="term" value="C:histone acetyltransferase complex"/>
    <property type="evidence" value="ECO:0007669"/>
    <property type="project" value="TreeGrafter"/>
</dbReference>
<evidence type="ECO:0000313" key="15">
    <source>
        <dbReference type="EMBL" id="CAF4680747.1"/>
    </source>
</evidence>
<evidence type="ECO:0000256" key="8">
    <source>
        <dbReference type="ARBA" id="ARBA00023015"/>
    </source>
</evidence>
<evidence type="ECO:0000256" key="9">
    <source>
        <dbReference type="ARBA" id="ARBA00023163"/>
    </source>
</evidence>
<evidence type="ECO:0000256" key="6">
    <source>
        <dbReference type="ARBA" id="ARBA00022833"/>
    </source>
</evidence>
<evidence type="ECO:0000313" key="16">
    <source>
        <dbReference type="EMBL" id="CAF4942656.1"/>
    </source>
</evidence>
<keyword evidence="6" id="KW-0862">Zinc</keyword>
<dbReference type="GO" id="GO:0045944">
    <property type="term" value="P:positive regulation of transcription by RNA polymerase II"/>
    <property type="evidence" value="ECO:0007669"/>
    <property type="project" value="TreeGrafter"/>
</dbReference>
<feature type="compositionally biased region" description="Basic and acidic residues" evidence="13">
    <location>
        <begin position="53"/>
        <end position="62"/>
    </location>
</feature>
<dbReference type="GO" id="GO:0003713">
    <property type="term" value="F:transcription coactivator activity"/>
    <property type="evidence" value="ECO:0007669"/>
    <property type="project" value="TreeGrafter"/>
</dbReference>
<dbReference type="EMBL" id="CAJOBI010185618">
    <property type="protein sequence ID" value="CAF4942656.1"/>
    <property type="molecule type" value="Genomic_DNA"/>
</dbReference>
<dbReference type="Proteomes" id="UP000681967">
    <property type="component" value="Unassembled WGS sequence"/>
</dbReference>
<comment type="catalytic activity">
    <reaction evidence="11">
        <text>L-lysyl-[protein] + acetyl-CoA = N(6)-acetyl-L-lysyl-[protein] + CoA + H(+)</text>
        <dbReference type="Rhea" id="RHEA:45948"/>
        <dbReference type="Rhea" id="RHEA-COMP:9752"/>
        <dbReference type="Rhea" id="RHEA-COMP:10731"/>
        <dbReference type="ChEBI" id="CHEBI:15378"/>
        <dbReference type="ChEBI" id="CHEBI:29969"/>
        <dbReference type="ChEBI" id="CHEBI:57287"/>
        <dbReference type="ChEBI" id="CHEBI:57288"/>
        <dbReference type="ChEBI" id="CHEBI:61930"/>
        <dbReference type="EC" id="2.3.1.48"/>
    </reaction>
</comment>
<dbReference type="AlphaFoldDB" id="A0A8S3A7R1"/>
<evidence type="ECO:0000256" key="7">
    <source>
        <dbReference type="ARBA" id="ARBA00022853"/>
    </source>
</evidence>
<comment type="subcellular location">
    <subcellularLocation>
        <location evidence="1">Nucleus</location>
    </subcellularLocation>
</comment>
<evidence type="ECO:0000259" key="14">
    <source>
        <dbReference type="PROSITE" id="PS50135"/>
    </source>
</evidence>
<dbReference type="GO" id="GO:0008270">
    <property type="term" value="F:zinc ion binding"/>
    <property type="evidence" value="ECO:0007669"/>
    <property type="project" value="UniProtKB-KW"/>
</dbReference>
<dbReference type="GO" id="GO:0005634">
    <property type="term" value="C:nucleus"/>
    <property type="evidence" value="ECO:0007669"/>
    <property type="project" value="UniProtKB-SubCell"/>
</dbReference>
<comment type="caution">
    <text evidence="15">The sequence shown here is derived from an EMBL/GenBank/DDBJ whole genome shotgun (WGS) entry which is preliminary data.</text>
</comment>
<gene>
    <name evidence="15" type="ORF">BYL167_LOCUS43337</name>
    <name evidence="16" type="ORF">SMN809_LOCUS53728</name>
</gene>
<evidence type="ECO:0000256" key="13">
    <source>
        <dbReference type="SAM" id="MobiDB-lite"/>
    </source>
</evidence>
<keyword evidence="7" id="KW-0156">Chromatin regulator</keyword>
<dbReference type="EMBL" id="CAJOBH010114919">
    <property type="protein sequence ID" value="CAF4680747.1"/>
    <property type="molecule type" value="Genomic_DNA"/>
</dbReference>
<dbReference type="PANTHER" id="PTHR13808">
    <property type="entry name" value="CBP/P300-RELATED"/>
    <property type="match status" value="1"/>
</dbReference>
<dbReference type="PROSITE" id="PS50135">
    <property type="entry name" value="ZF_ZZ_2"/>
    <property type="match status" value="1"/>
</dbReference>
<organism evidence="15 17">
    <name type="scientific">Rotaria magnacalcarata</name>
    <dbReference type="NCBI Taxonomy" id="392030"/>
    <lineage>
        <taxon>Eukaryota</taxon>
        <taxon>Metazoa</taxon>
        <taxon>Spiralia</taxon>
        <taxon>Gnathifera</taxon>
        <taxon>Rotifera</taxon>
        <taxon>Eurotatoria</taxon>
        <taxon>Bdelloidea</taxon>
        <taxon>Philodinida</taxon>
        <taxon>Philodinidae</taxon>
        <taxon>Rotaria</taxon>
    </lineage>
</organism>
<protein>
    <recommendedName>
        <fullName evidence="2">histone acetyltransferase</fullName>
        <ecNumber evidence="2">2.3.1.48</ecNumber>
    </recommendedName>
</protein>
<dbReference type="Proteomes" id="UP000676336">
    <property type="component" value="Unassembled WGS sequence"/>
</dbReference>
<keyword evidence="3" id="KW-0808">Transferase</keyword>
<evidence type="ECO:0000256" key="1">
    <source>
        <dbReference type="ARBA" id="ARBA00004123"/>
    </source>
</evidence>
<reference evidence="15" key="1">
    <citation type="submission" date="2021-02" db="EMBL/GenBank/DDBJ databases">
        <authorList>
            <person name="Nowell W R."/>
        </authorList>
    </citation>
    <scope>NUCLEOTIDE SEQUENCE</scope>
</reference>
<evidence type="ECO:0000313" key="17">
    <source>
        <dbReference type="Proteomes" id="UP000681967"/>
    </source>
</evidence>
<evidence type="ECO:0000256" key="4">
    <source>
        <dbReference type="ARBA" id="ARBA00022723"/>
    </source>
</evidence>
<keyword evidence="5 12" id="KW-0863">Zinc-finger</keyword>
<evidence type="ECO:0000256" key="5">
    <source>
        <dbReference type="ARBA" id="ARBA00022771"/>
    </source>
</evidence>
<dbReference type="GO" id="GO:0031490">
    <property type="term" value="F:chromatin DNA binding"/>
    <property type="evidence" value="ECO:0007669"/>
    <property type="project" value="TreeGrafter"/>
</dbReference>
<evidence type="ECO:0000256" key="10">
    <source>
        <dbReference type="ARBA" id="ARBA00023242"/>
    </source>
</evidence>
<evidence type="ECO:0000256" key="11">
    <source>
        <dbReference type="ARBA" id="ARBA00048017"/>
    </source>
</evidence>
<dbReference type="PANTHER" id="PTHR13808:SF1">
    <property type="entry name" value="HISTONE ACETYLTRANSFERASE"/>
    <property type="match status" value="1"/>
</dbReference>
<dbReference type="PROSITE" id="PS01357">
    <property type="entry name" value="ZF_ZZ_1"/>
    <property type="match status" value="1"/>
</dbReference>
<keyword evidence="4" id="KW-0479">Metal-binding</keyword>
<sequence>MVSLIELHSSTADKISYTCNACRQLCDVRYHCTVCEDYDLCSKCYTTIKHEHRMERSDDASEAKGNADTAVN</sequence>
<dbReference type="InterPro" id="IPR043145">
    <property type="entry name" value="Znf_ZZ_sf"/>
</dbReference>
<feature type="non-terminal residue" evidence="15">
    <location>
        <position position="72"/>
    </location>
</feature>
<keyword evidence="10" id="KW-0539">Nucleus</keyword>
<dbReference type="SUPFAM" id="SSF57850">
    <property type="entry name" value="RING/U-box"/>
    <property type="match status" value="1"/>
</dbReference>
<dbReference type="GO" id="GO:0004402">
    <property type="term" value="F:histone acetyltransferase activity"/>
    <property type="evidence" value="ECO:0007669"/>
    <property type="project" value="InterPro"/>
</dbReference>